<evidence type="ECO:0000259" key="5">
    <source>
        <dbReference type="Pfam" id="PF14905"/>
    </source>
</evidence>
<dbReference type="PANTHER" id="PTHR40980">
    <property type="entry name" value="PLUG DOMAIN-CONTAINING PROTEIN"/>
    <property type="match status" value="1"/>
</dbReference>
<evidence type="ECO:0000313" key="6">
    <source>
        <dbReference type="EMBL" id="RCH56444.1"/>
    </source>
</evidence>
<comment type="subcellular location">
    <subcellularLocation>
        <location evidence="1">Cell outer membrane</location>
    </subcellularLocation>
</comment>
<feature type="domain" description="Outer membrane protein beta-barrel" evidence="5">
    <location>
        <begin position="387"/>
        <end position="783"/>
    </location>
</feature>
<dbReference type="Proteomes" id="UP000253209">
    <property type="component" value="Unassembled WGS sequence"/>
</dbReference>
<comment type="caution">
    <text evidence="6">The sequence shown here is derived from an EMBL/GenBank/DDBJ whole genome shotgun (WGS) entry which is preliminary data.</text>
</comment>
<dbReference type="SUPFAM" id="SSF56935">
    <property type="entry name" value="Porins"/>
    <property type="match status" value="1"/>
</dbReference>
<accession>A0A367GSP0</accession>
<reference evidence="6 7" key="1">
    <citation type="submission" date="2018-05" db="EMBL/GenBank/DDBJ databases">
        <title>Mucilaginibacter hurinus sp. nov., isolated from briquette warehouse soil.</title>
        <authorList>
            <person name="Choi L."/>
        </authorList>
    </citation>
    <scope>NUCLEOTIDE SEQUENCE [LARGE SCALE GENOMIC DNA]</scope>
    <source>
        <strain evidence="6 7">ZR32</strain>
    </source>
</reference>
<evidence type="ECO:0000256" key="2">
    <source>
        <dbReference type="ARBA" id="ARBA00023136"/>
    </source>
</evidence>
<dbReference type="GO" id="GO:0009279">
    <property type="term" value="C:cell outer membrane"/>
    <property type="evidence" value="ECO:0007669"/>
    <property type="project" value="UniProtKB-SubCell"/>
</dbReference>
<keyword evidence="7" id="KW-1185">Reference proteome</keyword>
<name>A0A367GSP0_9SPHI</name>
<dbReference type="Pfam" id="PF14905">
    <property type="entry name" value="OMP_b-brl_3"/>
    <property type="match status" value="1"/>
</dbReference>
<dbReference type="Gene3D" id="2.60.40.10">
    <property type="entry name" value="Immunoglobulins"/>
    <property type="match status" value="1"/>
</dbReference>
<evidence type="ECO:0000313" key="7">
    <source>
        <dbReference type="Proteomes" id="UP000253209"/>
    </source>
</evidence>
<dbReference type="Gene3D" id="2.40.170.20">
    <property type="entry name" value="TonB-dependent receptor, beta-barrel domain"/>
    <property type="match status" value="1"/>
</dbReference>
<keyword evidence="4" id="KW-0732">Signal</keyword>
<dbReference type="OrthoDB" id="606851at2"/>
<dbReference type="RefSeq" id="WP_114003341.1">
    <property type="nucleotide sequence ID" value="NZ_QGDC01000001.1"/>
</dbReference>
<organism evidence="6 7">
    <name type="scientific">Mucilaginibacter hurinus</name>
    <dbReference type="NCBI Taxonomy" id="2201324"/>
    <lineage>
        <taxon>Bacteria</taxon>
        <taxon>Pseudomonadati</taxon>
        <taxon>Bacteroidota</taxon>
        <taxon>Sphingobacteriia</taxon>
        <taxon>Sphingobacteriales</taxon>
        <taxon>Sphingobacteriaceae</taxon>
        <taxon>Mucilaginibacter</taxon>
    </lineage>
</organism>
<dbReference type="InterPro" id="IPR041700">
    <property type="entry name" value="OMP_b-brl_3"/>
</dbReference>
<dbReference type="Gene3D" id="2.170.130.10">
    <property type="entry name" value="TonB-dependent receptor, plug domain"/>
    <property type="match status" value="1"/>
</dbReference>
<protein>
    <recommendedName>
        <fullName evidence="5">Outer membrane protein beta-barrel domain-containing protein</fullName>
    </recommendedName>
</protein>
<dbReference type="PANTHER" id="PTHR40980:SF4">
    <property type="entry name" value="TONB-DEPENDENT RECEPTOR-LIKE BETA-BARREL DOMAIN-CONTAINING PROTEIN"/>
    <property type="match status" value="1"/>
</dbReference>
<dbReference type="InterPro" id="IPR037066">
    <property type="entry name" value="Plug_dom_sf"/>
</dbReference>
<evidence type="ECO:0000256" key="4">
    <source>
        <dbReference type="SAM" id="SignalP"/>
    </source>
</evidence>
<keyword evidence="3" id="KW-0998">Cell outer membrane</keyword>
<feature type="signal peptide" evidence="4">
    <location>
        <begin position="1"/>
        <end position="22"/>
    </location>
</feature>
<dbReference type="InterPro" id="IPR013783">
    <property type="entry name" value="Ig-like_fold"/>
</dbReference>
<feature type="chain" id="PRO_5016638244" description="Outer membrane protein beta-barrel domain-containing protein" evidence="4">
    <location>
        <begin position="23"/>
        <end position="809"/>
    </location>
</feature>
<proteinExistence type="predicted"/>
<sequence length="809" mass="88950">MTDLIKVLCVLACQLICLTTYSQNPTAGTSGLSFTVLKDDGGAAVGATVKLLKRGAPVKAAITDDAGNISFINLHKGQYTCTVSFTGYLPYTGVYNTPSAVNSDTIILQNAKTQLQQVTVTAKTPAIEHAQGKVIINVDASVTNAGTTVLEVLEKSPGVNVDRNGGISLQGKPGVLIMIDGKPTYLSGADLNNLLSSMSSSEVSKIELMPNPSARYDAAGNAGIINIKTKKNKQQGFNGTFTASAGHGVYPKSNNSIILNYRAGKVNSFLNYTMNYGEYLTDLYALRKYYDSDNNLVSMLDQPAYFAGTFFNNAVKTGFDYSITPKTTIGMVLSGTIVPRSGNNRSTATWLSPSGIADSVINTHNINDTYFKNGTINLNGRHAISAQQDIAFDADYLHYTINSEQNFTNNRAAPVGYNEQSRGNIPTTIRIASGKIDYTLRAKKEGSLQLGWKSSFTKTDNLASYQNFAGGTWQEDLRKSNHFLYDENIHALYASAEKKYGKLSAQAGLRYEHTGYRAHQLGNTVQADSAFKRDYGGLFPSGYLSYQADSVNSFTLTVSRRIDRPAFQNLNPFYFIINKYTYQTGNPYILPQYSWTFKLSHQFKELLNTAVSYSRITNYFSQLFLADSEKDVLLYTYGNVGSTYVVGLTESITTIPFKWWNVNATAVYNYKKLSGFNGSSYTTTINQLSINANNQFIIGNYTAELSGFYTTRARNDVAELLYPTGQLSAGVSRQILKKKATLKFTVRDIFYTNAMEGFTTFPNATEYFKMMRDTRVYTIAFTYRFGNAYKTGKRGSGSAADEMGRVGGG</sequence>
<gene>
    <name evidence="6" type="ORF">DJ568_00875</name>
</gene>
<dbReference type="SUPFAM" id="SSF49478">
    <property type="entry name" value="Cna protein B-type domain"/>
    <property type="match status" value="1"/>
</dbReference>
<evidence type="ECO:0000256" key="3">
    <source>
        <dbReference type="ARBA" id="ARBA00023237"/>
    </source>
</evidence>
<evidence type="ECO:0000256" key="1">
    <source>
        <dbReference type="ARBA" id="ARBA00004442"/>
    </source>
</evidence>
<dbReference type="EMBL" id="QGDC01000001">
    <property type="protein sequence ID" value="RCH56444.1"/>
    <property type="molecule type" value="Genomic_DNA"/>
</dbReference>
<dbReference type="InterPro" id="IPR036942">
    <property type="entry name" value="Beta-barrel_TonB_sf"/>
</dbReference>
<dbReference type="AlphaFoldDB" id="A0A367GSP0"/>
<keyword evidence="2" id="KW-0472">Membrane</keyword>